<accession>A0A0D8XU03</accession>
<evidence type="ECO:0008006" key="3">
    <source>
        <dbReference type="Google" id="ProtNLM"/>
    </source>
</evidence>
<dbReference type="InterPro" id="IPR011042">
    <property type="entry name" value="6-blade_b-propeller_TolB-like"/>
</dbReference>
<protein>
    <recommendedName>
        <fullName evidence="3">Low-density lipoprotein receptor repeat class B</fullName>
    </recommendedName>
</protein>
<dbReference type="STRING" id="29172.A0A0D8XU03"/>
<name>A0A0D8XU03_DICVI</name>
<dbReference type="PANTHER" id="PTHR46513">
    <property type="entry name" value="VITELLOGENIN RECEPTOR-LIKE PROTEIN-RELATED-RELATED"/>
    <property type="match status" value="1"/>
</dbReference>
<dbReference type="Proteomes" id="UP000053766">
    <property type="component" value="Unassembled WGS sequence"/>
</dbReference>
<evidence type="ECO:0000313" key="1">
    <source>
        <dbReference type="EMBL" id="KJH48005.1"/>
    </source>
</evidence>
<dbReference type="InterPro" id="IPR000033">
    <property type="entry name" value="LDLR_classB_rpt"/>
</dbReference>
<dbReference type="SUPFAM" id="SSF63825">
    <property type="entry name" value="YWTD domain"/>
    <property type="match status" value="2"/>
</dbReference>
<dbReference type="Gene3D" id="2.120.10.30">
    <property type="entry name" value="TolB, C-terminal domain"/>
    <property type="match status" value="2"/>
</dbReference>
<dbReference type="OrthoDB" id="5868614at2759"/>
<sequence>MRTDVTASFSFDDVKTLRHDPLGDNWLFLVSRSRLMICKNNRLKMDKCKIIVDDVDIEDFVMDVTNGLIFYTTVGRNAGVWRISYQNESIKLSMSKRMLQMPGGLAIDSDSKILYYSDRYFERIFAVDYGNTWTTRSVVHDKRLKYSTSLTYFADYLYVPSRAELLRIDTITSEIEVVDFHAPLLGFFVNHNTTAHQNTAVGGCRSRNGGCSDICVTNENNSAFCLCSDGLRFENGICKSAKSIDYLLLYSRSSPTWIHGVQMSMNDTKITSSIPSILSPKTVAVFTVDPTNEHIYFYEDDKRTIFKRSIHGGNVTTVIENGVHHLTCMAYDSSSGNLYYGTRPNVDTAGIIVFHTKNPDKRARIVKTVGGIHSINVDSMSRFLFYSTTTQLRLNSVMRSNLDGSQRIVLVAFFSFNPITMTIDIEAKKVYWLDPFEYTLHRISYNRENKEKLSISSRTLHSMSVYSGLLFFSDSDGIKRASLKSDGDLNVTLIDSLPPANQLYFHVSKSDKSVLYNSKL</sequence>
<keyword evidence="2" id="KW-1185">Reference proteome</keyword>
<organism evidence="1 2">
    <name type="scientific">Dictyocaulus viviparus</name>
    <name type="common">Bovine lungworm</name>
    <dbReference type="NCBI Taxonomy" id="29172"/>
    <lineage>
        <taxon>Eukaryota</taxon>
        <taxon>Metazoa</taxon>
        <taxon>Ecdysozoa</taxon>
        <taxon>Nematoda</taxon>
        <taxon>Chromadorea</taxon>
        <taxon>Rhabditida</taxon>
        <taxon>Rhabditina</taxon>
        <taxon>Rhabditomorpha</taxon>
        <taxon>Strongyloidea</taxon>
        <taxon>Metastrongylidae</taxon>
        <taxon>Dictyocaulus</taxon>
    </lineage>
</organism>
<dbReference type="SMART" id="SM00135">
    <property type="entry name" value="LY"/>
    <property type="match status" value="6"/>
</dbReference>
<dbReference type="EMBL" id="KN716284">
    <property type="protein sequence ID" value="KJH48005.1"/>
    <property type="molecule type" value="Genomic_DNA"/>
</dbReference>
<evidence type="ECO:0000313" key="2">
    <source>
        <dbReference type="Proteomes" id="UP000053766"/>
    </source>
</evidence>
<proteinExistence type="predicted"/>
<reference evidence="1 2" key="1">
    <citation type="submission" date="2013-11" db="EMBL/GenBank/DDBJ databases">
        <title>Draft genome of the bovine lungworm Dictyocaulus viviparus.</title>
        <authorList>
            <person name="Mitreva M."/>
        </authorList>
    </citation>
    <scope>NUCLEOTIDE SEQUENCE [LARGE SCALE GENOMIC DNA]</scope>
    <source>
        <strain evidence="1 2">HannoverDv2000</strain>
    </source>
</reference>
<gene>
    <name evidence="1" type="ORF">DICVIV_05897</name>
</gene>
<reference evidence="2" key="2">
    <citation type="journal article" date="2016" name="Sci. Rep.">
        <title>Dictyocaulus viviparus genome, variome and transcriptome elucidate lungworm biology and support future intervention.</title>
        <authorList>
            <person name="McNulty S.N."/>
            <person name="Strube C."/>
            <person name="Rosa B.A."/>
            <person name="Martin J.C."/>
            <person name="Tyagi R."/>
            <person name="Choi Y.J."/>
            <person name="Wang Q."/>
            <person name="Hallsworth Pepin K."/>
            <person name="Zhang X."/>
            <person name="Ozersky P."/>
            <person name="Wilson R.K."/>
            <person name="Sternberg P.W."/>
            <person name="Gasser R.B."/>
            <person name="Mitreva M."/>
        </authorList>
    </citation>
    <scope>NUCLEOTIDE SEQUENCE [LARGE SCALE GENOMIC DNA]</scope>
    <source>
        <strain evidence="2">HannoverDv2000</strain>
    </source>
</reference>
<dbReference type="AlphaFoldDB" id="A0A0D8XU03"/>
<dbReference type="InterPro" id="IPR050778">
    <property type="entry name" value="Cueball_EGF_LRP_Nidogen"/>
</dbReference>